<dbReference type="Proteomes" id="UP000078540">
    <property type="component" value="Unassembled WGS sequence"/>
</dbReference>
<gene>
    <name evidence="1" type="ORF">ALC53_13696</name>
</gene>
<sequence>MTSHGSGPLMHTTPHINSKEYINKYYSMILIKTLDWPAKSPDLNVIENFWCIIVQEWELSSSVNTRGTCAIYNF</sequence>
<evidence type="ECO:0000313" key="1">
    <source>
        <dbReference type="EMBL" id="KYM75633.1"/>
    </source>
</evidence>
<proteinExistence type="predicted"/>
<evidence type="ECO:0008006" key="3">
    <source>
        <dbReference type="Google" id="ProtNLM"/>
    </source>
</evidence>
<protein>
    <recommendedName>
        <fullName evidence="3">Tc1-like transposase DDE domain-containing protein</fullName>
    </recommendedName>
</protein>
<dbReference type="InterPro" id="IPR036397">
    <property type="entry name" value="RNaseH_sf"/>
</dbReference>
<keyword evidence="2" id="KW-1185">Reference proteome</keyword>
<dbReference type="AlphaFoldDB" id="A0A195ATS6"/>
<reference evidence="1 2" key="1">
    <citation type="submission" date="2015-09" db="EMBL/GenBank/DDBJ databases">
        <title>Atta colombica WGS genome.</title>
        <authorList>
            <person name="Nygaard S."/>
            <person name="Hu H."/>
            <person name="Boomsma J."/>
            <person name="Zhang G."/>
        </authorList>
    </citation>
    <scope>NUCLEOTIDE SEQUENCE [LARGE SCALE GENOMIC DNA]</scope>
    <source>
        <strain evidence="1">Treedump-2</strain>
        <tissue evidence="1">Whole body</tissue>
    </source>
</reference>
<evidence type="ECO:0000313" key="2">
    <source>
        <dbReference type="Proteomes" id="UP000078540"/>
    </source>
</evidence>
<name>A0A195ATS6_9HYME</name>
<dbReference type="EMBL" id="KQ976738">
    <property type="protein sequence ID" value="KYM75633.1"/>
    <property type="molecule type" value="Genomic_DNA"/>
</dbReference>
<accession>A0A195ATS6</accession>
<dbReference type="GO" id="GO:0003676">
    <property type="term" value="F:nucleic acid binding"/>
    <property type="evidence" value="ECO:0007669"/>
    <property type="project" value="InterPro"/>
</dbReference>
<organism evidence="1 2">
    <name type="scientific">Atta colombica</name>
    <dbReference type="NCBI Taxonomy" id="520822"/>
    <lineage>
        <taxon>Eukaryota</taxon>
        <taxon>Metazoa</taxon>
        <taxon>Ecdysozoa</taxon>
        <taxon>Arthropoda</taxon>
        <taxon>Hexapoda</taxon>
        <taxon>Insecta</taxon>
        <taxon>Pterygota</taxon>
        <taxon>Neoptera</taxon>
        <taxon>Endopterygota</taxon>
        <taxon>Hymenoptera</taxon>
        <taxon>Apocrita</taxon>
        <taxon>Aculeata</taxon>
        <taxon>Formicoidea</taxon>
        <taxon>Formicidae</taxon>
        <taxon>Myrmicinae</taxon>
        <taxon>Atta</taxon>
    </lineage>
</organism>
<dbReference type="Gene3D" id="3.30.420.10">
    <property type="entry name" value="Ribonuclease H-like superfamily/Ribonuclease H"/>
    <property type="match status" value="1"/>
</dbReference>